<proteinExistence type="predicted"/>
<dbReference type="PANTHER" id="PTHR43135:SF3">
    <property type="entry name" value="ALPHA-D-RIBOSE 1-METHYLPHOSPHONATE 5-TRIPHOSPHATE DIPHOSPHATASE"/>
    <property type="match status" value="1"/>
</dbReference>
<dbReference type="STRING" id="144026.SAMN04488568_11659"/>
<dbReference type="Gene3D" id="1.20.58.520">
    <property type="entry name" value="Amidohydrolase"/>
    <property type="match status" value="1"/>
</dbReference>
<accession>A0A1G9UTT3</accession>
<dbReference type="InterPro" id="IPR032466">
    <property type="entry name" value="Metal_Hydrolase"/>
</dbReference>
<dbReference type="EMBL" id="FNHG01000016">
    <property type="protein sequence ID" value="SDM63237.1"/>
    <property type="molecule type" value="Genomic_DNA"/>
</dbReference>
<evidence type="ECO:0000313" key="2">
    <source>
        <dbReference type="EMBL" id="SDM63237.1"/>
    </source>
</evidence>
<organism evidence="2 3">
    <name type="scientific">Maricaulis salignorans</name>
    <dbReference type="NCBI Taxonomy" id="144026"/>
    <lineage>
        <taxon>Bacteria</taxon>
        <taxon>Pseudomonadati</taxon>
        <taxon>Pseudomonadota</taxon>
        <taxon>Alphaproteobacteria</taxon>
        <taxon>Maricaulales</taxon>
        <taxon>Maricaulaceae</taxon>
        <taxon>Maricaulis</taxon>
    </lineage>
</organism>
<gene>
    <name evidence="2" type="ORF">SAMN04488568_11659</name>
</gene>
<dbReference type="Proteomes" id="UP000199759">
    <property type="component" value="Unassembled WGS sequence"/>
</dbReference>
<dbReference type="Pfam" id="PF01979">
    <property type="entry name" value="Amidohydro_1"/>
    <property type="match status" value="1"/>
</dbReference>
<dbReference type="Gene3D" id="3.40.50.10910">
    <property type="entry name" value="Amidohydrolase"/>
    <property type="match status" value="1"/>
</dbReference>
<dbReference type="SUPFAM" id="SSF51338">
    <property type="entry name" value="Composite domain of metallo-dependent hydrolases"/>
    <property type="match status" value="1"/>
</dbReference>
<dbReference type="Gene3D" id="3.30.110.90">
    <property type="entry name" value="Amidohydrolase"/>
    <property type="match status" value="1"/>
</dbReference>
<feature type="domain" description="Amidohydrolase-related" evidence="1">
    <location>
        <begin position="92"/>
        <end position="437"/>
    </location>
</feature>
<dbReference type="PANTHER" id="PTHR43135">
    <property type="entry name" value="ALPHA-D-RIBOSE 1-METHYLPHOSPHONATE 5-TRIPHOSPHATE DIPHOSPHATASE"/>
    <property type="match status" value="1"/>
</dbReference>
<evidence type="ECO:0000259" key="1">
    <source>
        <dbReference type="Pfam" id="PF01979"/>
    </source>
</evidence>
<protein>
    <submittedName>
        <fullName evidence="2">Imidazolonepropionase</fullName>
    </submittedName>
</protein>
<dbReference type="RefSeq" id="WP_091771064.1">
    <property type="nucleotide sequence ID" value="NZ_FNHG01000016.1"/>
</dbReference>
<dbReference type="Gene3D" id="2.30.40.10">
    <property type="entry name" value="Urease, subunit C, domain 1"/>
    <property type="match status" value="1"/>
</dbReference>
<reference evidence="2 3" key="1">
    <citation type="submission" date="2016-10" db="EMBL/GenBank/DDBJ databases">
        <authorList>
            <person name="de Groot N.N."/>
        </authorList>
    </citation>
    <scope>NUCLEOTIDE SEQUENCE [LARGE SCALE GENOMIC DNA]</scope>
    <source>
        <strain evidence="2 3">DSM 16077</strain>
    </source>
</reference>
<sequence>MLRLFMAFGLLVSIAAALLVAWAHQLPAVMRPDREAPRSYLITNASLLDPAAGSVQANGHVMVIDGRIDLVGTGPLPARPGGIAQIDAGGRVLMPGLIDVHVHVFDETDLAAGLARGVTTVRNMGGFPFHLPLASQVERGEILGPRLLTTGPILNEVGGRNGNALHEAVDGADEARASVRRQYAAGFRHLKLYSNLSRESFAAIRDEAAVLGMTMGGHPVEGTQADPVDFAASLDAGFQTLEHTESIVWHALNDETEPEGVRQLAEQIAASGTMIDPTLVVHENLARIVETEGAHITRPAMASYNPVIAGYEQENFEFWSQYQPDDRSRMQAFYVEVTGALHAAGVRLTVGTDSGVMATPHGISTVREMEILVDAGLTPSEAIRAATLNGAEVLGLDGQIGCLAPGCAADLVLVAGDPTQDIAWLYEIDAVMRDGRWLDFDTLTALEEAGHHPSSLRTWWRLGQHTRAIH</sequence>
<dbReference type="OrthoDB" id="9765769at2"/>
<dbReference type="GO" id="GO:0016810">
    <property type="term" value="F:hydrolase activity, acting on carbon-nitrogen (but not peptide) bonds"/>
    <property type="evidence" value="ECO:0007669"/>
    <property type="project" value="InterPro"/>
</dbReference>
<dbReference type="InterPro" id="IPR006680">
    <property type="entry name" value="Amidohydro-rel"/>
</dbReference>
<dbReference type="SUPFAM" id="SSF51556">
    <property type="entry name" value="Metallo-dependent hydrolases"/>
    <property type="match status" value="1"/>
</dbReference>
<dbReference type="InterPro" id="IPR011059">
    <property type="entry name" value="Metal-dep_hydrolase_composite"/>
</dbReference>
<dbReference type="InterPro" id="IPR051781">
    <property type="entry name" value="Metallo-dep_Hydrolase"/>
</dbReference>
<dbReference type="AlphaFoldDB" id="A0A1G9UTT3"/>
<name>A0A1G9UTT3_9PROT</name>
<keyword evidence="3" id="KW-1185">Reference proteome</keyword>
<evidence type="ECO:0000313" key="3">
    <source>
        <dbReference type="Proteomes" id="UP000199759"/>
    </source>
</evidence>